<protein>
    <recommendedName>
        <fullName evidence="4">DUF4184 family protein</fullName>
    </recommendedName>
</protein>
<proteinExistence type="predicted"/>
<dbReference type="Proteomes" id="UP001157109">
    <property type="component" value="Unassembled WGS sequence"/>
</dbReference>
<feature type="transmembrane region" description="Helical" evidence="1">
    <location>
        <begin position="100"/>
        <end position="118"/>
    </location>
</feature>
<feature type="transmembrane region" description="Helical" evidence="1">
    <location>
        <begin position="145"/>
        <end position="166"/>
    </location>
</feature>
<comment type="caution">
    <text evidence="2">The sequence shown here is derived from an EMBL/GenBank/DDBJ whole genome shotgun (WGS) entry which is preliminary data.</text>
</comment>
<evidence type="ECO:0008006" key="4">
    <source>
        <dbReference type="Google" id="ProtNLM"/>
    </source>
</evidence>
<organism evidence="2 3">
    <name type="scientific">Arsenicicoccus piscis</name>
    <dbReference type="NCBI Taxonomy" id="673954"/>
    <lineage>
        <taxon>Bacteria</taxon>
        <taxon>Bacillati</taxon>
        <taxon>Actinomycetota</taxon>
        <taxon>Actinomycetes</taxon>
        <taxon>Micrococcales</taxon>
        <taxon>Intrasporangiaceae</taxon>
        <taxon>Arsenicicoccus</taxon>
    </lineage>
</organism>
<keyword evidence="1" id="KW-0472">Membrane</keyword>
<feature type="transmembrane region" description="Helical" evidence="1">
    <location>
        <begin position="21"/>
        <end position="44"/>
    </location>
</feature>
<feature type="transmembrane region" description="Helical" evidence="1">
    <location>
        <begin position="216"/>
        <end position="241"/>
    </location>
</feature>
<dbReference type="InterPro" id="IPR025238">
    <property type="entry name" value="DUF4184"/>
</dbReference>
<accession>A0ABQ6HPB6</accession>
<keyword evidence="1" id="KW-0812">Transmembrane</keyword>
<sequence>MALVPFTLAHPAAVLPLRRTGLPMLALVAGSVAPDLVLFVHVGVSYHQTHSLVGVLTWDVLIGVLLAAAWVWLLWGPLVDAAPGSLRDRLPHPHRTGPRWWLIAVPTFAIGAATHVLWDSFTHVDGWWVQRAQWLRDGTPPVYKLSQYASGAVGLAIIAVACWMLLRRRPVVPVARVLPRLAPWVWGAPLIAVGAATVLALREFAVQPTWPIEYRIYYLVVMTLSAAATALGEVALIWQVVRRVVRR</sequence>
<feature type="transmembrane region" description="Helical" evidence="1">
    <location>
        <begin position="178"/>
        <end position="201"/>
    </location>
</feature>
<dbReference type="EMBL" id="BSUJ01000001">
    <property type="protein sequence ID" value="GMA20241.1"/>
    <property type="molecule type" value="Genomic_DNA"/>
</dbReference>
<name>A0ABQ6HPB6_9MICO</name>
<dbReference type="Pfam" id="PF13803">
    <property type="entry name" value="DUF4184"/>
    <property type="match status" value="1"/>
</dbReference>
<feature type="transmembrane region" description="Helical" evidence="1">
    <location>
        <begin position="56"/>
        <end position="79"/>
    </location>
</feature>
<keyword evidence="3" id="KW-1185">Reference proteome</keyword>
<reference evidence="3" key="1">
    <citation type="journal article" date="2019" name="Int. J. Syst. Evol. Microbiol.">
        <title>The Global Catalogue of Microorganisms (GCM) 10K type strain sequencing project: providing services to taxonomists for standard genome sequencing and annotation.</title>
        <authorList>
            <consortium name="The Broad Institute Genomics Platform"/>
            <consortium name="The Broad Institute Genome Sequencing Center for Infectious Disease"/>
            <person name="Wu L."/>
            <person name="Ma J."/>
        </authorList>
    </citation>
    <scope>NUCLEOTIDE SEQUENCE [LARGE SCALE GENOMIC DNA]</scope>
    <source>
        <strain evidence="3">NBRC 105830</strain>
    </source>
</reference>
<keyword evidence="1" id="KW-1133">Transmembrane helix</keyword>
<evidence type="ECO:0000256" key="1">
    <source>
        <dbReference type="SAM" id="Phobius"/>
    </source>
</evidence>
<gene>
    <name evidence="2" type="ORF">GCM10025862_22620</name>
</gene>
<evidence type="ECO:0000313" key="2">
    <source>
        <dbReference type="EMBL" id="GMA20241.1"/>
    </source>
</evidence>
<evidence type="ECO:0000313" key="3">
    <source>
        <dbReference type="Proteomes" id="UP001157109"/>
    </source>
</evidence>